<protein>
    <submittedName>
        <fullName evidence="5">Putative alpha-1,6-mannanase (GH76 family)</fullName>
    </submittedName>
</protein>
<dbReference type="Proteomes" id="UP000323257">
    <property type="component" value="Unassembled WGS sequence"/>
</dbReference>
<dbReference type="SMART" id="SM00606">
    <property type="entry name" value="CBD_IV"/>
    <property type="match status" value="3"/>
</dbReference>
<dbReference type="PROSITE" id="PS51175">
    <property type="entry name" value="CBM6"/>
    <property type="match status" value="3"/>
</dbReference>
<feature type="signal peptide" evidence="3">
    <location>
        <begin position="1"/>
        <end position="29"/>
    </location>
</feature>
<accession>A0A5S5C0N7</accession>
<dbReference type="CDD" id="cd04084">
    <property type="entry name" value="CBM6_xylanase-like"/>
    <property type="match status" value="3"/>
</dbReference>
<name>A0A5S5C0N7_9BACL</name>
<dbReference type="InterPro" id="IPR005198">
    <property type="entry name" value="Glyco_hydro_76"/>
</dbReference>
<feature type="domain" description="CBM6" evidence="4">
    <location>
        <begin position="393"/>
        <end position="525"/>
    </location>
</feature>
<feature type="coiled-coil region" evidence="2">
    <location>
        <begin position="1050"/>
        <end position="1077"/>
    </location>
</feature>
<dbReference type="InterPro" id="IPR005084">
    <property type="entry name" value="CBM6"/>
</dbReference>
<keyword evidence="1 3" id="KW-0732">Signal</keyword>
<dbReference type="InterPro" id="IPR008979">
    <property type="entry name" value="Galactose-bd-like_sf"/>
</dbReference>
<dbReference type="GO" id="GO:0030246">
    <property type="term" value="F:carbohydrate binding"/>
    <property type="evidence" value="ECO:0007669"/>
    <property type="project" value="InterPro"/>
</dbReference>
<dbReference type="PANTHER" id="PTHR47791:SF3">
    <property type="entry name" value="MEIOTICALLY UP-REGULATED GENE 191 PROTEIN"/>
    <property type="match status" value="1"/>
</dbReference>
<dbReference type="OrthoDB" id="6387072at2"/>
<organism evidence="5 6">
    <name type="scientific">Paenibacillus methanolicus</name>
    <dbReference type="NCBI Taxonomy" id="582686"/>
    <lineage>
        <taxon>Bacteria</taxon>
        <taxon>Bacillati</taxon>
        <taxon>Bacillota</taxon>
        <taxon>Bacilli</taxon>
        <taxon>Bacillales</taxon>
        <taxon>Paenibacillaceae</taxon>
        <taxon>Paenibacillus</taxon>
    </lineage>
</organism>
<feature type="chain" id="PRO_5024426838" evidence="3">
    <location>
        <begin position="30"/>
        <end position="1085"/>
    </location>
</feature>
<dbReference type="InterPro" id="IPR053169">
    <property type="entry name" value="MUG_Protein"/>
</dbReference>
<dbReference type="Gene3D" id="1.50.10.20">
    <property type="match status" value="1"/>
</dbReference>
<comment type="caution">
    <text evidence="5">The sequence shown here is derived from an EMBL/GenBank/DDBJ whole genome shotgun (WGS) entry which is preliminary data.</text>
</comment>
<dbReference type="AlphaFoldDB" id="A0A5S5C0N7"/>
<dbReference type="PANTHER" id="PTHR47791">
    <property type="entry name" value="MEIOTICALLY UP-REGULATED GENE 191 PROTEIN"/>
    <property type="match status" value="1"/>
</dbReference>
<sequence>MSVMKKKLLRLVAVPLIAALSLTATPAFGASTAHAFTSSDADTAIKAFNAKFWDPGAKMFWKDSKHGNHQDFWVEAELWELVMDAYLHTSDPALKAQLRAQIDDLYEGTVAKYGQDWTNNPFNDDIMWWAMGSARAYQITGDTKYLEQAKYHFDFVYDTQWDDSFASGGIWWLNNDRSTKNACINFPAAQAAVNLYTITGDQRYLDAATRIFKWGKTMLSDGNGKIFDRIEVENGPIPDATHYNQATFIGAAVGLYQATGNTVYLDDAVEAAQFTMTRLVDANGLLNYEGPNGDLKGGKTILMRNLGYLQEALASQTDSKYASFRSAFNDWAAFNTEMAWSHKNGESIVDGNWAGQLLDGTYESWSSASAVEALTAITPQEAPLHYAAKDPFNKMEAERYNIGTGFVLEGALEGSLQLGGIQPGHFAAYKNVNFGSNGAIGFIARAASGTGGGNIEIRLDALDGPKVGTLRVEGTGGWNNYIDAVTLLKDDQGNQSSITGTHDVYLVFTRANDDYLFNLNWFKFTTTDPTATDAYANLKAGNFNTGEGLSKNAAGGYLEAIHNGAYASYEGIDFGTGAAGVSVRVASGNQGGQIEVKLDSLQGPTAGVIDVPALGSWNNWVDIMATIDDQLAVGVHDVYLIFHGKDGSDFPYNVDRFTFSTVKGNRQDAAGKLEGENYTSAVGVGRENGGGQTYLAGIYGPNKPYAMYNYIDFGTNSPTQLHLQAASDTSGGEVEVRIDGMNGPVIATAAITNTGGWQNFQLFSADVTTPVTGKHIVFLLFKGNDWLYNFDKFTFGDASVLSAPTPPREPVNDGIPPSEVENVQVKRDDEGISLNWDGPYDMDGDKVQISLYKKGRQVGSAVEVKRGVQTARMDGAAAAQSDTIVIRTVDRWGAASNGIRIEAANLPSFAFTVDGNETKVQNGSAYQDVQPFTFRVAANGHVIKIATISINGEVYELDPQAADQALELDFAGQLGSKQATIIVEDIRGNRIQQSLQFEITTSVDSMRQLITRFAKSGELAGPIIKKLNNALDQVQHQLDKHHPDQAVKHMQDFVKHLNKANKEVKEAAKQILFADANAVIEDLNP</sequence>
<evidence type="ECO:0000313" key="6">
    <source>
        <dbReference type="Proteomes" id="UP000323257"/>
    </source>
</evidence>
<evidence type="ECO:0000256" key="3">
    <source>
        <dbReference type="SAM" id="SignalP"/>
    </source>
</evidence>
<keyword evidence="2" id="KW-0175">Coiled coil</keyword>
<dbReference type="InterPro" id="IPR006584">
    <property type="entry name" value="Cellulose-bd_IV"/>
</dbReference>
<feature type="domain" description="CBM6" evidence="4">
    <location>
        <begin position="525"/>
        <end position="660"/>
    </location>
</feature>
<gene>
    <name evidence="5" type="ORF">BCM02_109179</name>
</gene>
<dbReference type="RefSeq" id="WP_148931516.1">
    <property type="nucleotide sequence ID" value="NZ_VNHS01000009.1"/>
</dbReference>
<proteinExistence type="predicted"/>
<keyword evidence="6" id="KW-1185">Reference proteome</keyword>
<feature type="domain" description="CBM6" evidence="4">
    <location>
        <begin position="671"/>
        <end position="796"/>
    </location>
</feature>
<evidence type="ECO:0000313" key="5">
    <source>
        <dbReference type="EMBL" id="TYP71900.1"/>
    </source>
</evidence>
<reference evidence="5 6" key="1">
    <citation type="submission" date="2019-07" db="EMBL/GenBank/DDBJ databases">
        <title>Genomic Encyclopedia of Type Strains, Phase III (KMG-III): the genomes of soil and plant-associated and newly described type strains.</title>
        <authorList>
            <person name="Whitman W."/>
        </authorList>
    </citation>
    <scope>NUCLEOTIDE SEQUENCE [LARGE SCALE GENOMIC DNA]</scope>
    <source>
        <strain evidence="5 6">BL24</strain>
    </source>
</reference>
<dbReference type="SUPFAM" id="SSF48208">
    <property type="entry name" value="Six-hairpin glycosidases"/>
    <property type="match status" value="1"/>
</dbReference>
<dbReference type="Pfam" id="PF22888">
    <property type="entry name" value="FIMAH"/>
    <property type="match status" value="1"/>
</dbReference>
<evidence type="ECO:0000256" key="2">
    <source>
        <dbReference type="SAM" id="Coils"/>
    </source>
</evidence>
<dbReference type="InterPro" id="IPR008928">
    <property type="entry name" value="6-hairpin_glycosidase_sf"/>
</dbReference>
<dbReference type="InterPro" id="IPR054470">
    <property type="entry name" value="FIMAH_dom"/>
</dbReference>
<evidence type="ECO:0000256" key="1">
    <source>
        <dbReference type="ARBA" id="ARBA00022729"/>
    </source>
</evidence>
<dbReference type="EMBL" id="VNHS01000009">
    <property type="protein sequence ID" value="TYP71900.1"/>
    <property type="molecule type" value="Genomic_DNA"/>
</dbReference>
<dbReference type="Pfam" id="PF03422">
    <property type="entry name" value="CBM_6"/>
    <property type="match status" value="3"/>
</dbReference>
<dbReference type="Gene3D" id="2.60.120.260">
    <property type="entry name" value="Galactose-binding domain-like"/>
    <property type="match status" value="3"/>
</dbReference>
<dbReference type="SUPFAM" id="SSF49785">
    <property type="entry name" value="Galactose-binding domain-like"/>
    <property type="match status" value="3"/>
</dbReference>
<dbReference type="GO" id="GO:0005975">
    <property type="term" value="P:carbohydrate metabolic process"/>
    <property type="evidence" value="ECO:0007669"/>
    <property type="project" value="InterPro"/>
</dbReference>
<evidence type="ECO:0000259" key="4">
    <source>
        <dbReference type="PROSITE" id="PS51175"/>
    </source>
</evidence>
<dbReference type="Pfam" id="PF03663">
    <property type="entry name" value="Glyco_hydro_76"/>
    <property type="match status" value="1"/>
</dbReference>